<organism evidence="1 2">
    <name type="scientific">Methanospirillum purgamenti</name>
    <dbReference type="NCBI Taxonomy" id="2834276"/>
    <lineage>
        <taxon>Archaea</taxon>
        <taxon>Methanobacteriati</taxon>
        <taxon>Methanobacteriota</taxon>
        <taxon>Stenosarchaea group</taxon>
        <taxon>Methanomicrobia</taxon>
        <taxon>Methanomicrobiales</taxon>
        <taxon>Methanospirillaceae</taxon>
        <taxon>Methanospirillum</taxon>
    </lineage>
</organism>
<keyword evidence="1" id="KW-0378">Hydrolase</keyword>
<accession>A0A8E7EID2</accession>
<keyword evidence="2" id="KW-1185">Reference proteome</keyword>
<name>A0A8E7EID2_9EURY</name>
<gene>
    <name evidence="1" type="ORF">KHC33_08500</name>
</gene>
<evidence type="ECO:0000313" key="2">
    <source>
        <dbReference type="Proteomes" id="UP000680656"/>
    </source>
</evidence>
<dbReference type="KEGG" id="mrtj:KHC33_08500"/>
<proteinExistence type="predicted"/>
<reference evidence="1 2" key="1">
    <citation type="submission" date="2021-05" db="EMBL/GenBank/DDBJ databases">
        <title>A novel Methanospirillum isolate from a pyrite-forming mixed culture.</title>
        <authorList>
            <person name="Bunk B."/>
            <person name="Sproer C."/>
            <person name="Spring S."/>
            <person name="Pester M."/>
        </authorList>
    </citation>
    <scope>NUCLEOTIDE SEQUENCE [LARGE SCALE GENOMIC DNA]</scope>
    <source>
        <strain evidence="1 2">J.3.6.1-F.2.7.3</strain>
    </source>
</reference>
<dbReference type="Gene3D" id="3.20.20.140">
    <property type="entry name" value="Metal-dependent hydrolases"/>
    <property type="match status" value="1"/>
</dbReference>
<dbReference type="EMBL" id="CP075546">
    <property type="protein sequence ID" value="QVV87421.1"/>
    <property type="molecule type" value="Genomic_DNA"/>
</dbReference>
<dbReference type="SUPFAM" id="SSF89550">
    <property type="entry name" value="PHP domain-like"/>
    <property type="match status" value="1"/>
</dbReference>
<dbReference type="RefSeq" id="WP_214418243.1">
    <property type="nucleotide sequence ID" value="NZ_CP075546.1"/>
</dbReference>
<dbReference type="GeneID" id="65097218"/>
<dbReference type="GO" id="GO:0004519">
    <property type="term" value="F:endonuclease activity"/>
    <property type="evidence" value="ECO:0007669"/>
    <property type="project" value="UniProtKB-KW"/>
</dbReference>
<dbReference type="AlphaFoldDB" id="A0A8E7EID2"/>
<dbReference type="InterPro" id="IPR016195">
    <property type="entry name" value="Pol/histidinol_Pase-like"/>
</dbReference>
<dbReference type="PANTHER" id="PTHR40084">
    <property type="entry name" value="PHOSPHOHYDROLASE, PHP FAMILY"/>
    <property type="match status" value="1"/>
</dbReference>
<dbReference type="CDD" id="cd19067">
    <property type="entry name" value="PfuEndoQ-like"/>
    <property type="match status" value="1"/>
</dbReference>
<dbReference type="Pfam" id="PF13263">
    <property type="entry name" value="PHP_C"/>
    <property type="match status" value="1"/>
</dbReference>
<dbReference type="Proteomes" id="UP000680656">
    <property type="component" value="Chromosome"/>
</dbReference>
<keyword evidence="1" id="KW-0540">Nuclease</keyword>
<dbReference type="PANTHER" id="PTHR40084:SF1">
    <property type="entry name" value="PHOSPHOTRANSFERASE"/>
    <property type="match status" value="1"/>
</dbReference>
<sequence length="380" mass="41452">MQAAADLHIHSCFSMASSPRMVPEEIIKGCRVKGISVIGTGDILHPEWRQMWQDTPVDDDIIVVPTTEVEGAGRVHHVILLPDFNAAADLAQRLGSHSKDMDTNGRPRVPLSGEEILSHVHAVGGIGGPAHAFTPYTSVYAVHPSLSSCYGDEPVDLLELGLSADSRYGAGIAELSSVPFLTNSDAHSPEPSKLGREYTVLELNRSDASGVLDAVQQGKIVMNVGFFPEEGKYNRTACSRCFRQFSFEEAAATSWKCPDDGGRIKKGVQERAQSLSSGPVSERPPYLHVIPLSEIIQRVFDTKSPTTRRCRDLYCKCIDRLGDEITILMKTPPDEIAAIDFRLSCAIRSFREGHIILHPGGGGKYGSFEIPGLRDPNPNH</sequence>
<evidence type="ECO:0000313" key="1">
    <source>
        <dbReference type="EMBL" id="QVV87421.1"/>
    </source>
</evidence>
<protein>
    <submittedName>
        <fullName evidence="1">Endonuclease Q family protein</fullName>
    </submittedName>
</protein>
<keyword evidence="1" id="KW-0255">Endonuclease</keyword>